<sequence length="674" mass="77214">MENFIDSYPLDGVNGINPDTDLAHAVQKDAIQNSLDAIDEDNPENFGVIFRVNNIMEPGFLEIIDFGTTGLTGKPSLSRSELERLSEDRYRKEKWSRMQALGYSHPELGEERGARGQGKFIFIGSSEDGEMIFDTLRNDGIYRIGQWETGENKPLMEPKENEEAREYVKDRGLKPLERIGTRVAIPNPKTEVWKSFWGLEDGEDCDLYRYISSTWWEALYDGRTITIEIGDEMKKEVKSPKLYRHFQDDPDYFEHLREKRIGKPFQDNFSGVIIKELVIAYSEKEVPRELRGIALQRGEMTVERFDPTHGNPHLPANLRKHIFGWLILNKKGDRELKKTERASHYHFGQKKGSLALKLFGRNGWLSRKVEEFGEQLGYAAGGRDVTGTYNRALNLLNKMAKDIGYDSSTRLGGSTKTGDGGGEERQRSILRPQVKVDYPTSGSRRVEFGEKVSDINVRVANYSDHPIEYEVKMSLKKKEGLRTENEKEKIIFVDTSGEIPAEEKTEWLGGQTIHFDEGGFEEGTYVISSKSQSKEGKYQREARKLIYLNKDPPFQGGIIKEVKVRSLEPPSNRLQYITRMEEEKKITLFLNDAHPLYELNTKDGSNEPTEEYVIKCGINAFLEHDLKGEGKIAGKKNLERIKKLMEGNLEEFSSTIDETSKARQELLFDIFEKK</sequence>
<organism evidence="2 3">
    <name type="scientific">candidate division MSBL1 archaeon SCGC-AAA382A03</name>
    <dbReference type="NCBI Taxonomy" id="1698278"/>
    <lineage>
        <taxon>Archaea</taxon>
        <taxon>Methanobacteriati</taxon>
        <taxon>Methanobacteriota</taxon>
        <taxon>candidate division MSBL1</taxon>
    </lineage>
</organism>
<dbReference type="Proteomes" id="UP000070549">
    <property type="component" value="Unassembled WGS sequence"/>
</dbReference>
<accession>A0A133VGV6</accession>
<comment type="caution">
    <text evidence="2">The sequence shown here is derived from an EMBL/GenBank/DDBJ whole genome shotgun (WGS) entry which is preliminary data.</text>
</comment>
<evidence type="ECO:0000256" key="1">
    <source>
        <dbReference type="SAM" id="MobiDB-lite"/>
    </source>
</evidence>
<dbReference type="AlphaFoldDB" id="A0A133VGV6"/>
<name>A0A133VGV6_9EURY</name>
<evidence type="ECO:0000313" key="3">
    <source>
        <dbReference type="Proteomes" id="UP000070549"/>
    </source>
</evidence>
<reference evidence="2 3" key="1">
    <citation type="journal article" date="2016" name="Sci. Rep.">
        <title>Metabolic traits of an uncultured archaeal lineage -MSBL1- from brine pools of the Red Sea.</title>
        <authorList>
            <person name="Mwirichia R."/>
            <person name="Alam I."/>
            <person name="Rashid M."/>
            <person name="Vinu M."/>
            <person name="Ba-Alawi W."/>
            <person name="Anthony Kamau A."/>
            <person name="Kamanda Ngugi D."/>
            <person name="Goker M."/>
            <person name="Klenk H.P."/>
            <person name="Bajic V."/>
            <person name="Stingl U."/>
        </authorList>
    </citation>
    <scope>NUCLEOTIDE SEQUENCE [LARGE SCALE GENOMIC DNA]</scope>
    <source>
        <strain evidence="2">SCGC-AAA382A03</strain>
    </source>
</reference>
<evidence type="ECO:0000313" key="2">
    <source>
        <dbReference type="EMBL" id="KXB05673.1"/>
    </source>
</evidence>
<dbReference type="EMBL" id="LHYC01000005">
    <property type="protein sequence ID" value="KXB05673.1"/>
    <property type="molecule type" value="Genomic_DNA"/>
</dbReference>
<keyword evidence="3" id="KW-1185">Reference proteome</keyword>
<protein>
    <submittedName>
        <fullName evidence="2">Uncharacterized protein</fullName>
    </submittedName>
</protein>
<proteinExistence type="predicted"/>
<gene>
    <name evidence="2" type="ORF">AKJ49_00355</name>
</gene>
<feature type="region of interest" description="Disordered" evidence="1">
    <location>
        <begin position="407"/>
        <end position="429"/>
    </location>
</feature>